<evidence type="ECO:0000256" key="2">
    <source>
        <dbReference type="SAM" id="SignalP"/>
    </source>
</evidence>
<feature type="chain" id="PRO_5022069580" evidence="2">
    <location>
        <begin position="23"/>
        <end position="121"/>
    </location>
</feature>
<gene>
    <name evidence="3" type="ORF">FN976_17045</name>
</gene>
<dbReference type="Proteomes" id="UP000318199">
    <property type="component" value="Unassembled WGS sequence"/>
</dbReference>
<feature type="signal peptide" evidence="2">
    <location>
        <begin position="1"/>
        <end position="22"/>
    </location>
</feature>
<evidence type="ECO:0000313" key="3">
    <source>
        <dbReference type="EMBL" id="TWO70046.1"/>
    </source>
</evidence>
<dbReference type="EMBL" id="VOBQ01000013">
    <property type="protein sequence ID" value="TWO70046.1"/>
    <property type="molecule type" value="Genomic_DNA"/>
</dbReference>
<comment type="caution">
    <text evidence="3">The sequence shown here is derived from an EMBL/GenBank/DDBJ whole genome shotgun (WGS) entry which is preliminary data.</text>
</comment>
<name>A0A562ZNV4_9BURK</name>
<feature type="compositionally biased region" description="Low complexity" evidence="1">
    <location>
        <begin position="92"/>
        <end position="115"/>
    </location>
</feature>
<reference evidence="3 4" key="1">
    <citation type="submission" date="2019-07" db="EMBL/GenBank/DDBJ databases">
        <title>Caenimonas sedimenti sp. nov., isolated from activated sludge.</title>
        <authorList>
            <person name="Xu J."/>
        </authorList>
    </citation>
    <scope>NUCLEOTIDE SEQUENCE [LARGE SCALE GENOMIC DNA]</scope>
    <source>
        <strain evidence="3 4">HX-9-20</strain>
    </source>
</reference>
<keyword evidence="2" id="KW-0732">Signal</keyword>
<evidence type="ECO:0000256" key="1">
    <source>
        <dbReference type="SAM" id="MobiDB-lite"/>
    </source>
</evidence>
<accession>A0A562ZNV4</accession>
<dbReference type="InterPro" id="IPR006311">
    <property type="entry name" value="TAT_signal"/>
</dbReference>
<protein>
    <submittedName>
        <fullName evidence="3">Uncharacterized protein</fullName>
    </submittedName>
</protein>
<organism evidence="3 4">
    <name type="scientific">Caenimonas sedimenti</name>
    <dbReference type="NCBI Taxonomy" id="2596921"/>
    <lineage>
        <taxon>Bacteria</taxon>
        <taxon>Pseudomonadati</taxon>
        <taxon>Pseudomonadota</taxon>
        <taxon>Betaproteobacteria</taxon>
        <taxon>Burkholderiales</taxon>
        <taxon>Comamonadaceae</taxon>
        <taxon>Caenimonas</taxon>
    </lineage>
</organism>
<sequence length="121" mass="12882">MTRRTRTFLTAAALAASFPLAAQPASPPSAEAAPYRSAFEGYRPFEAIEIQDWRKSNDTVREIGGWRAYAREIHGGTQSQPQSTPVQPPTRPEASASAPAAAPGAPAAPARPANPHQGHQR</sequence>
<evidence type="ECO:0000313" key="4">
    <source>
        <dbReference type="Proteomes" id="UP000318199"/>
    </source>
</evidence>
<dbReference type="PROSITE" id="PS51318">
    <property type="entry name" value="TAT"/>
    <property type="match status" value="1"/>
</dbReference>
<proteinExistence type="predicted"/>
<dbReference type="AlphaFoldDB" id="A0A562ZNV4"/>
<feature type="region of interest" description="Disordered" evidence="1">
    <location>
        <begin position="71"/>
        <end position="121"/>
    </location>
</feature>
<dbReference type="RefSeq" id="WP_186510930.1">
    <property type="nucleotide sequence ID" value="NZ_VOBQ01000013.1"/>
</dbReference>
<keyword evidence="4" id="KW-1185">Reference proteome</keyword>